<feature type="region of interest" description="Disordered" evidence="1">
    <location>
        <begin position="68"/>
        <end position="137"/>
    </location>
</feature>
<feature type="compositionally biased region" description="Polar residues" evidence="1">
    <location>
        <begin position="191"/>
        <end position="206"/>
    </location>
</feature>
<keyword evidence="3" id="KW-1185">Reference proteome</keyword>
<evidence type="ECO:0000313" key="3">
    <source>
        <dbReference type="Proteomes" id="UP001152622"/>
    </source>
</evidence>
<sequence length="226" mass="24703">MHFHHRSLPRRSGRSLSPVCPHLGNAVRRLLPLRRRNPPESRASALRSLVSPSGFSTVSTWRTAQSLSTAEQQRSSDCAAQALAPGARPRADSNLSGPCEARRAGPSRGPAGLARGKRKARDPSGQSMGNCMSARDPRKNSVCEENECVYKLEPLPGREPQRSVFGELWASKLEVVKSTTKGHFERGSEVRNPNSPRSVRNKSSAGRQPDHFLLRSAMASLGMMET</sequence>
<name>A0A9Q1ITF9_SYNKA</name>
<evidence type="ECO:0000256" key="1">
    <source>
        <dbReference type="SAM" id="MobiDB-lite"/>
    </source>
</evidence>
<comment type="caution">
    <text evidence="2">The sequence shown here is derived from an EMBL/GenBank/DDBJ whole genome shotgun (WGS) entry which is preliminary data.</text>
</comment>
<evidence type="ECO:0000313" key="2">
    <source>
        <dbReference type="EMBL" id="KAJ8352735.1"/>
    </source>
</evidence>
<dbReference type="EMBL" id="JAINUF010000008">
    <property type="protein sequence ID" value="KAJ8352735.1"/>
    <property type="molecule type" value="Genomic_DNA"/>
</dbReference>
<reference evidence="2" key="1">
    <citation type="journal article" date="2023" name="Science">
        <title>Genome structures resolve the early diversification of teleost fishes.</title>
        <authorList>
            <person name="Parey E."/>
            <person name="Louis A."/>
            <person name="Montfort J."/>
            <person name="Bouchez O."/>
            <person name="Roques C."/>
            <person name="Iampietro C."/>
            <person name="Lluch J."/>
            <person name="Castinel A."/>
            <person name="Donnadieu C."/>
            <person name="Desvignes T."/>
            <person name="Floi Bucao C."/>
            <person name="Jouanno E."/>
            <person name="Wen M."/>
            <person name="Mejri S."/>
            <person name="Dirks R."/>
            <person name="Jansen H."/>
            <person name="Henkel C."/>
            <person name="Chen W.J."/>
            <person name="Zahm M."/>
            <person name="Cabau C."/>
            <person name="Klopp C."/>
            <person name="Thompson A.W."/>
            <person name="Robinson-Rechavi M."/>
            <person name="Braasch I."/>
            <person name="Lecointre G."/>
            <person name="Bobe J."/>
            <person name="Postlethwait J.H."/>
            <person name="Berthelot C."/>
            <person name="Roest Crollius H."/>
            <person name="Guiguen Y."/>
        </authorList>
    </citation>
    <scope>NUCLEOTIDE SEQUENCE</scope>
    <source>
        <strain evidence="2">WJC10195</strain>
    </source>
</reference>
<proteinExistence type="predicted"/>
<dbReference type="Proteomes" id="UP001152622">
    <property type="component" value="Chromosome 8"/>
</dbReference>
<feature type="region of interest" description="Disordered" evidence="1">
    <location>
        <begin position="180"/>
        <end position="210"/>
    </location>
</feature>
<feature type="compositionally biased region" description="Polar residues" evidence="1">
    <location>
        <begin position="68"/>
        <end position="78"/>
    </location>
</feature>
<organism evidence="2 3">
    <name type="scientific">Synaphobranchus kaupii</name>
    <name type="common">Kaup's arrowtooth eel</name>
    <dbReference type="NCBI Taxonomy" id="118154"/>
    <lineage>
        <taxon>Eukaryota</taxon>
        <taxon>Metazoa</taxon>
        <taxon>Chordata</taxon>
        <taxon>Craniata</taxon>
        <taxon>Vertebrata</taxon>
        <taxon>Euteleostomi</taxon>
        <taxon>Actinopterygii</taxon>
        <taxon>Neopterygii</taxon>
        <taxon>Teleostei</taxon>
        <taxon>Anguilliformes</taxon>
        <taxon>Synaphobranchidae</taxon>
        <taxon>Synaphobranchus</taxon>
    </lineage>
</organism>
<protein>
    <submittedName>
        <fullName evidence="2">Uncharacterized protein</fullName>
    </submittedName>
</protein>
<accession>A0A9Q1ITF9</accession>
<gene>
    <name evidence="2" type="ORF">SKAU_G00242110</name>
</gene>
<dbReference type="AlphaFoldDB" id="A0A9Q1ITF9"/>